<feature type="region of interest" description="Disordered" evidence="1">
    <location>
        <begin position="162"/>
        <end position="197"/>
    </location>
</feature>
<name>A0A935C7E9_9BACT</name>
<reference evidence="3" key="1">
    <citation type="submission" date="2021-01" db="EMBL/GenBank/DDBJ databases">
        <title>Marivirga aurantiaca sp. nov., isolated from intertidal surface sediments.</title>
        <authorList>
            <person name="Zhang M."/>
        </authorList>
    </citation>
    <scope>NUCLEOTIDE SEQUENCE</scope>
    <source>
        <strain evidence="3">S37H4</strain>
    </source>
</reference>
<dbReference type="Proteomes" id="UP000611723">
    <property type="component" value="Unassembled WGS sequence"/>
</dbReference>
<keyword evidence="4" id="KW-1185">Reference proteome</keyword>
<dbReference type="AlphaFoldDB" id="A0A935C7E9"/>
<dbReference type="PANTHER" id="PTHR39465:SF1">
    <property type="entry name" value="DNA LIGASE D 3'-PHOSPHOESTERASE DOMAIN-CONTAINING PROTEIN"/>
    <property type="match status" value="1"/>
</dbReference>
<feature type="region of interest" description="Disordered" evidence="1">
    <location>
        <begin position="1"/>
        <end position="30"/>
    </location>
</feature>
<feature type="domain" description="DNA ligase D 3'-phosphoesterase" evidence="2">
    <location>
        <begin position="36"/>
        <end position="148"/>
    </location>
</feature>
<sequence>MSHPNLTEYNKKRDFKKSPEPKGGNSKPGSARFVIQKYDAQNLHFDFRLEIAGVLKSWVIPKGPFTNPADKRLAIPTEDHPIDYIDFEGVIPEGQYGAGTVMVWDNGTFKNLLEENEEEKSLEESYKDGKMEVWLEGKKISGGYTLIKTNMGNNWLIIKKDDKEADARRKPAKTENESVKTGRSMKEISTSSNGKNE</sequence>
<dbReference type="Pfam" id="PF13298">
    <property type="entry name" value="LigD_N"/>
    <property type="match status" value="1"/>
</dbReference>
<feature type="compositionally biased region" description="Basic and acidic residues" evidence="1">
    <location>
        <begin position="9"/>
        <end position="20"/>
    </location>
</feature>
<protein>
    <submittedName>
        <fullName evidence="3">DNA ligase</fullName>
    </submittedName>
</protein>
<feature type="compositionally biased region" description="Basic and acidic residues" evidence="1">
    <location>
        <begin position="162"/>
        <end position="186"/>
    </location>
</feature>
<feature type="compositionally biased region" description="Polar residues" evidence="1">
    <location>
        <begin position="187"/>
        <end position="197"/>
    </location>
</feature>
<dbReference type="GO" id="GO:0016874">
    <property type="term" value="F:ligase activity"/>
    <property type="evidence" value="ECO:0007669"/>
    <property type="project" value="UniProtKB-KW"/>
</dbReference>
<accession>A0A935C7E9</accession>
<evidence type="ECO:0000313" key="4">
    <source>
        <dbReference type="Proteomes" id="UP000611723"/>
    </source>
</evidence>
<dbReference type="InterPro" id="IPR014144">
    <property type="entry name" value="LigD_PE_domain"/>
</dbReference>
<evidence type="ECO:0000256" key="1">
    <source>
        <dbReference type="SAM" id="MobiDB-lite"/>
    </source>
</evidence>
<evidence type="ECO:0000313" key="3">
    <source>
        <dbReference type="EMBL" id="MBK6264971.1"/>
    </source>
</evidence>
<dbReference type="EMBL" id="JAEQBW010000002">
    <property type="protein sequence ID" value="MBK6264971.1"/>
    <property type="molecule type" value="Genomic_DNA"/>
</dbReference>
<comment type="caution">
    <text evidence="3">The sequence shown here is derived from an EMBL/GenBank/DDBJ whole genome shotgun (WGS) entry which is preliminary data.</text>
</comment>
<keyword evidence="3" id="KW-0436">Ligase</keyword>
<dbReference type="RefSeq" id="WP_201430634.1">
    <property type="nucleotide sequence ID" value="NZ_JAEQBW010000002.1"/>
</dbReference>
<proteinExistence type="predicted"/>
<gene>
    <name evidence="3" type="ORF">JKA74_07975</name>
</gene>
<organism evidence="3 4">
    <name type="scientific">Marivirga aurantiaca</name>
    <dbReference type="NCBI Taxonomy" id="2802615"/>
    <lineage>
        <taxon>Bacteria</taxon>
        <taxon>Pseudomonadati</taxon>
        <taxon>Bacteroidota</taxon>
        <taxon>Cytophagia</taxon>
        <taxon>Cytophagales</taxon>
        <taxon>Marivirgaceae</taxon>
        <taxon>Marivirga</taxon>
    </lineage>
</organism>
<dbReference type="PANTHER" id="PTHR39465">
    <property type="entry name" value="DNA LIGASE D, 3'-PHOSPHOESTERASE DOMAIN"/>
    <property type="match status" value="1"/>
</dbReference>
<dbReference type="NCBIfam" id="TIGR02777">
    <property type="entry name" value="LigD_PE_dom"/>
    <property type="match status" value="1"/>
</dbReference>
<evidence type="ECO:0000259" key="2">
    <source>
        <dbReference type="Pfam" id="PF13298"/>
    </source>
</evidence>